<organism evidence="1 2">
    <name type="scientific">Wickerhamomyces ciferrii (strain ATCC 14091 / BCRC 22168 / CBS 111 / JCM 3599 / NBRC 0793 / NRRL Y-1031 F-60-10)</name>
    <name type="common">Yeast</name>
    <name type="synonym">Pichia ciferrii</name>
    <dbReference type="NCBI Taxonomy" id="1206466"/>
    <lineage>
        <taxon>Eukaryota</taxon>
        <taxon>Fungi</taxon>
        <taxon>Dikarya</taxon>
        <taxon>Ascomycota</taxon>
        <taxon>Saccharomycotina</taxon>
        <taxon>Saccharomycetes</taxon>
        <taxon>Phaffomycetales</taxon>
        <taxon>Wickerhamomycetaceae</taxon>
        <taxon>Wickerhamomyces</taxon>
    </lineage>
</organism>
<accession>K0KC99</accession>
<dbReference type="InParanoid" id="K0KC99"/>
<evidence type="ECO:0000313" key="1">
    <source>
        <dbReference type="EMBL" id="CCH42705.1"/>
    </source>
</evidence>
<protein>
    <submittedName>
        <fullName evidence="1">Uncharacterized protein</fullName>
    </submittedName>
</protein>
<dbReference type="HOGENOM" id="CLU_061030_0_0_1"/>
<keyword evidence="2" id="KW-1185">Reference proteome</keyword>
<sequence length="382" mass="45572">MFKWLSSFIYGNKETKDEELDISFYEAIEYFQTLTIEEFKEQFEMHCAPCKGLLKNYGIVRCESKKFCSLIMNNKLTPYFKVDQLFEIVCFNSSGYERCLLYFTPKYQSNWTEKKIKFMDIISIHFSIIIIKRKNITLDEVIVDLNFKFNNAMDQRSLIPNDHREQEPLYIMYNPTSAINFYQNNDNLSKMIHMINLYKSKVENHIWESYTLIKVVPKLHQNDVDVDVAGGNEFSSNDYLQHDEVDFNYKPINEIFFFINTTADKLRDTHYKEIINPINSAGSTHRIYYELRNPKEVLIQVLKEDFHDWFFYIQELLINKHLNIAENVYRRPSYFRNFSFRIHPDSNISEFVQVGYRLDLSNDCEPLGFLPTYDEISDSVVL</sequence>
<dbReference type="AlphaFoldDB" id="K0KC99"/>
<comment type="caution">
    <text evidence="1">The sequence shown here is derived from an EMBL/GenBank/DDBJ whole genome shotgun (WGS) entry which is preliminary data.</text>
</comment>
<name>K0KC99_WICCF</name>
<dbReference type="Proteomes" id="UP000009328">
    <property type="component" value="Unassembled WGS sequence"/>
</dbReference>
<dbReference type="EMBL" id="CAIF01000051">
    <property type="protein sequence ID" value="CCH42705.1"/>
    <property type="molecule type" value="Genomic_DNA"/>
</dbReference>
<reference evidence="1 2" key="1">
    <citation type="journal article" date="2012" name="Eukaryot. Cell">
        <title>Draft genome sequence of Wickerhamomyces ciferrii NRRL Y-1031 F-60-10.</title>
        <authorList>
            <person name="Schneider J."/>
            <person name="Andrea H."/>
            <person name="Blom J."/>
            <person name="Jaenicke S."/>
            <person name="Ruckert C."/>
            <person name="Schorsch C."/>
            <person name="Szczepanowski R."/>
            <person name="Farwick M."/>
            <person name="Goesmann A."/>
            <person name="Puhler A."/>
            <person name="Schaffer S."/>
            <person name="Tauch A."/>
            <person name="Kohler T."/>
            <person name="Brinkrolf K."/>
        </authorList>
    </citation>
    <scope>NUCLEOTIDE SEQUENCE [LARGE SCALE GENOMIC DNA]</scope>
    <source>
        <strain evidence="2">ATCC 14091 / BCRC 22168 / CBS 111 / JCM 3599 / NBRC 0793 / NRRL Y-1031 F-60-10</strain>
    </source>
</reference>
<proteinExistence type="predicted"/>
<gene>
    <name evidence="1" type="ORF">BN7_2249</name>
</gene>
<evidence type="ECO:0000313" key="2">
    <source>
        <dbReference type="Proteomes" id="UP000009328"/>
    </source>
</evidence>